<keyword evidence="1" id="KW-0813">Transport</keyword>
<dbReference type="EMBL" id="JADEYS010000011">
    <property type="protein sequence ID" value="MBE9397928.1"/>
    <property type="molecule type" value="Genomic_DNA"/>
</dbReference>
<evidence type="ECO:0000256" key="3">
    <source>
        <dbReference type="ARBA" id="ARBA00022723"/>
    </source>
</evidence>
<reference evidence="9" key="1">
    <citation type="submission" date="2020-10" db="EMBL/GenBank/DDBJ databases">
        <title>Bacterium isolated from coastal waters sediment.</title>
        <authorList>
            <person name="Chen R.-J."/>
            <person name="Lu D.-C."/>
            <person name="Zhu K.-L."/>
            <person name="Du Z.-J."/>
        </authorList>
    </citation>
    <scope>NUCLEOTIDE SEQUENCE</scope>
    <source>
        <strain evidence="9">N1Y112</strain>
    </source>
</reference>
<gene>
    <name evidence="9" type="ORF">IOQ59_11735</name>
</gene>
<feature type="signal peptide" evidence="7">
    <location>
        <begin position="1"/>
        <end position="25"/>
    </location>
</feature>
<dbReference type="InterPro" id="IPR036909">
    <property type="entry name" value="Cyt_c-like_dom_sf"/>
</dbReference>
<keyword evidence="5 6" id="KW-0408">Iron</keyword>
<keyword evidence="10" id="KW-1185">Reference proteome</keyword>
<dbReference type="PROSITE" id="PS51007">
    <property type="entry name" value="CYTC"/>
    <property type="match status" value="1"/>
</dbReference>
<feature type="chain" id="PRO_5035158383" description="Cytochrome c domain-containing protein" evidence="7">
    <location>
        <begin position="26"/>
        <end position="118"/>
    </location>
</feature>
<dbReference type="GO" id="GO:0009055">
    <property type="term" value="F:electron transfer activity"/>
    <property type="evidence" value="ECO:0007669"/>
    <property type="project" value="InterPro"/>
</dbReference>
<dbReference type="PANTHER" id="PTHR33751">
    <property type="entry name" value="CBB3-TYPE CYTOCHROME C OXIDASE SUBUNIT FIXP"/>
    <property type="match status" value="1"/>
</dbReference>
<dbReference type="AlphaFoldDB" id="A0A8J7FHU4"/>
<evidence type="ECO:0000256" key="6">
    <source>
        <dbReference type="PROSITE-ProRule" id="PRU00433"/>
    </source>
</evidence>
<dbReference type="Proteomes" id="UP000640333">
    <property type="component" value="Unassembled WGS sequence"/>
</dbReference>
<evidence type="ECO:0000256" key="1">
    <source>
        <dbReference type="ARBA" id="ARBA00022448"/>
    </source>
</evidence>
<dbReference type="InterPro" id="IPR050597">
    <property type="entry name" value="Cytochrome_c_Oxidase_Subunit"/>
</dbReference>
<comment type="caution">
    <text evidence="9">The sequence shown here is derived from an EMBL/GenBank/DDBJ whole genome shotgun (WGS) entry which is preliminary data.</text>
</comment>
<evidence type="ECO:0000313" key="10">
    <source>
        <dbReference type="Proteomes" id="UP000640333"/>
    </source>
</evidence>
<evidence type="ECO:0000256" key="5">
    <source>
        <dbReference type="ARBA" id="ARBA00023004"/>
    </source>
</evidence>
<name>A0A8J7FHU4_9GAMM</name>
<evidence type="ECO:0000256" key="4">
    <source>
        <dbReference type="ARBA" id="ARBA00022982"/>
    </source>
</evidence>
<dbReference type="GO" id="GO:0046872">
    <property type="term" value="F:metal ion binding"/>
    <property type="evidence" value="ECO:0007669"/>
    <property type="project" value="UniProtKB-KW"/>
</dbReference>
<dbReference type="InterPro" id="IPR009056">
    <property type="entry name" value="Cyt_c-like_dom"/>
</dbReference>
<dbReference type="GO" id="GO:0020037">
    <property type="term" value="F:heme binding"/>
    <property type="evidence" value="ECO:0007669"/>
    <property type="project" value="InterPro"/>
</dbReference>
<feature type="domain" description="Cytochrome c" evidence="8">
    <location>
        <begin position="20"/>
        <end position="104"/>
    </location>
</feature>
<evidence type="ECO:0000259" key="8">
    <source>
        <dbReference type="PROSITE" id="PS51007"/>
    </source>
</evidence>
<keyword evidence="4" id="KW-0249">Electron transport</keyword>
<evidence type="ECO:0000256" key="7">
    <source>
        <dbReference type="SAM" id="SignalP"/>
    </source>
</evidence>
<accession>A0A8J7FHU4</accession>
<dbReference type="PANTHER" id="PTHR33751:SF9">
    <property type="entry name" value="CYTOCHROME C4"/>
    <property type="match status" value="1"/>
</dbReference>
<evidence type="ECO:0000256" key="2">
    <source>
        <dbReference type="ARBA" id="ARBA00022617"/>
    </source>
</evidence>
<dbReference type="RefSeq" id="WP_193953500.1">
    <property type="nucleotide sequence ID" value="NZ_JADEYS010000011.1"/>
</dbReference>
<keyword evidence="3 6" id="KW-0479">Metal-binding</keyword>
<keyword evidence="2 6" id="KW-0349">Heme</keyword>
<organism evidence="9 10">
    <name type="scientific">Pontibacterium sinense</name>
    <dbReference type="NCBI Taxonomy" id="2781979"/>
    <lineage>
        <taxon>Bacteria</taxon>
        <taxon>Pseudomonadati</taxon>
        <taxon>Pseudomonadota</taxon>
        <taxon>Gammaproteobacteria</taxon>
        <taxon>Oceanospirillales</taxon>
        <taxon>Oceanospirillaceae</taxon>
        <taxon>Pontibacterium</taxon>
    </lineage>
</organism>
<dbReference type="Gene3D" id="1.10.760.10">
    <property type="entry name" value="Cytochrome c-like domain"/>
    <property type="match status" value="1"/>
</dbReference>
<evidence type="ECO:0000313" key="9">
    <source>
        <dbReference type="EMBL" id="MBE9397928.1"/>
    </source>
</evidence>
<sequence length="118" mass="13082">MANFKHIKVVSLFSGLFLITSMAIGENDNTPPDVLNACSQCHQHTGNAAIPGWPPLNTMTKQQIISKLKGHRNQIVPDSMMSKVTFELTDQQIEDIADYYSAQEDISQQPIRVITPGN</sequence>
<dbReference type="SUPFAM" id="SSF46626">
    <property type="entry name" value="Cytochrome c"/>
    <property type="match status" value="1"/>
</dbReference>
<protein>
    <recommendedName>
        <fullName evidence="8">Cytochrome c domain-containing protein</fullName>
    </recommendedName>
</protein>
<keyword evidence="7" id="KW-0732">Signal</keyword>
<proteinExistence type="predicted"/>